<protein>
    <submittedName>
        <fullName evidence="4">Ribosomal-protein-alanine N-acetyltransferase</fullName>
    </submittedName>
</protein>
<dbReference type="PANTHER" id="PTHR43420:SF12">
    <property type="entry name" value="N-ACETYLTRANSFERASE DOMAIN-CONTAINING PROTEIN"/>
    <property type="match status" value="1"/>
</dbReference>
<keyword evidence="1 4" id="KW-0808">Transferase</keyword>
<evidence type="ECO:0000259" key="3">
    <source>
        <dbReference type="PROSITE" id="PS51186"/>
    </source>
</evidence>
<dbReference type="Proteomes" id="UP000051681">
    <property type="component" value="Unassembled WGS sequence"/>
</dbReference>
<dbReference type="OrthoDB" id="9804026at2"/>
<evidence type="ECO:0000313" key="4">
    <source>
        <dbReference type="EMBL" id="CUH83084.1"/>
    </source>
</evidence>
<evidence type="ECO:0000313" key="5">
    <source>
        <dbReference type="Proteomes" id="UP000051681"/>
    </source>
</evidence>
<dbReference type="Gene3D" id="3.40.630.30">
    <property type="match status" value="1"/>
</dbReference>
<dbReference type="EMBL" id="CYSF01000001">
    <property type="protein sequence ID" value="CUH83084.1"/>
    <property type="molecule type" value="Genomic_DNA"/>
</dbReference>
<dbReference type="InterPro" id="IPR050680">
    <property type="entry name" value="YpeA/RimI_acetyltransf"/>
</dbReference>
<dbReference type="Pfam" id="PF00583">
    <property type="entry name" value="Acetyltransf_1"/>
    <property type="match status" value="1"/>
</dbReference>
<dbReference type="InterPro" id="IPR000182">
    <property type="entry name" value="GNAT_dom"/>
</dbReference>
<dbReference type="PANTHER" id="PTHR43420">
    <property type="entry name" value="ACETYLTRANSFERASE"/>
    <property type="match status" value="1"/>
</dbReference>
<dbReference type="PROSITE" id="PS51186">
    <property type="entry name" value="GNAT"/>
    <property type="match status" value="1"/>
</dbReference>
<dbReference type="InterPro" id="IPR016181">
    <property type="entry name" value="Acyl_CoA_acyltransferase"/>
</dbReference>
<evidence type="ECO:0000256" key="2">
    <source>
        <dbReference type="ARBA" id="ARBA00023315"/>
    </source>
</evidence>
<sequence length="140" mass="15145">MNADAHPDALAQTHARAFTDQRPWSPTEFADLLTSPHVFLVGDATSFALGRVIAGEAELLTLATDPDAQGRGLGRAALAAYHTAAQAHDADTSFLEVAETNTTAIRLYETAGYARTAQRPDYYRMRDGQRVAAIIMNRAL</sequence>
<dbReference type="SUPFAM" id="SSF55729">
    <property type="entry name" value="Acyl-CoA N-acyltransferases (Nat)"/>
    <property type="match status" value="1"/>
</dbReference>
<accession>A0A0P1GLS5</accession>
<feature type="domain" description="N-acetyltransferase" evidence="3">
    <location>
        <begin position="1"/>
        <end position="140"/>
    </location>
</feature>
<organism evidence="4 5">
    <name type="scientific">Thalassovita mediterranea</name>
    <dbReference type="NCBI Taxonomy" id="340021"/>
    <lineage>
        <taxon>Bacteria</taxon>
        <taxon>Pseudomonadati</taxon>
        <taxon>Pseudomonadota</taxon>
        <taxon>Alphaproteobacteria</taxon>
        <taxon>Rhodobacterales</taxon>
        <taxon>Roseobacteraceae</taxon>
        <taxon>Thalassovita</taxon>
    </lineage>
</organism>
<keyword evidence="5" id="KW-1185">Reference proteome</keyword>
<dbReference type="AlphaFoldDB" id="A0A0P1GLS5"/>
<keyword evidence="2" id="KW-0012">Acyltransferase</keyword>
<dbReference type="GO" id="GO:0016747">
    <property type="term" value="F:acyltransferase activity, transferring groups other than amino-acyl groups"/>
    <property type="evidence" value="ECO:0007669"/>
    <property type="project" value="InterPro"/>
</dbReference>
<dbReference type="STRING" id="340021.TM5383_00266"/>
<gene>
    <name evidence="4" type="ORF">TM5383_00266</name>
</gene>
<proteinExistence type="predicted"/>
<name>A0A0P1GLS5_9RHOB</name>
<evidence type="ECO:0000256" key="1">
    <source>
        <dbReference type="ARBA" id="ARBA00022679"/>
    </source>
</evidence>
<dbReference type="RefSeq" id="WP_058317238.1">
    <property type="nucleotide sequence ID" value="NZ_CYSF01000001.1"/>
</dbReference>
<reference evidence="4 5" key="1">
    <citation type="submission" date="2015-09" db="EMBL/GenBank/DDBJ databases">
        <authorList>
            <consortium name="Swine Surveillance"/>
        </authorList>
    </citation>
    <scope>NUCLEOTIDE SEQUENCE [LARGE SCALE GENOMIC DNA]</scope>
    <source>
        <strain evidence="4 5">CECT 8383</strain>
    </source>
</reference>